<name>A0A7J3MYJ3_9CREN</name>
<dbReference type="EMBL" id="DTAU01000142">
    <property type="protein sequence ID" value="HFQ79514.1"/>
    <property type="molecule type" value="Genomic_DNA"/>
</dbReference>
<comment type="caution">
    <text evidence="2">The sequence shown here is derived from an EMBL/GenBank/DDBJ whole genome shotgun (WGS) entry which is preliminary data.</text>
</comment>
<evidence type="ECO:0000313" key="1">
    <source>
        <dbReference type="EMBL" id="HFQ79514.1"/>
    </source>
</evidence>
<accession>A0A7J3MYJ3</accession>
<reference evidence="2" key="1">
    <citation type="journal article" date="2020" name="mSystems">
        <title>Genome- and Community-Level Interaction Insights into Carbon Utilization and Element Cycling Functions of Hydrothermarchaeota in Hydrothermal Sediment.</title>
        <authorList>
            <person name="Zhou Z."/>
            <person name="Liu Y."/>
            <person name="Xu W."/>
            <person name="Pan J."/>
            <person name="Luo Z.H."/>
            <person name="Li M."/>
        </authorList>
    </citation>
    <scope>NUCLEOTIDE SEQUENCE [LARGE SCALE GENOMIC DNA]</scope>
    <source>
        <strain evidence="1">SpSt-629</strain>
        <strain evidence="2">SpSt-688</strain>
    </source>
</reference>
<protein>
    <submittedName>
        <fullName evidence="2">Uncharacterized protein</fullName>
    </submittedName>
</protein>
<evidence type="ECO:0000313" key="2">
    <source>
        <dbReference type="EMBL" id="HGT98536.1"/>
    </source>
</evidence>
<dbReference type="AlphaFoldDB" id="A0A7J3MYJ3"/>
<proteinExistence type="predicted"/>
<gene>
    <name evidence="1" type="ORF">ENT99_07465</name>
    <name evidence="2" type="ORF">ENU64_03815</name>
</gene>
<sequence>MLKVNNIKTYQYSSIAVVEGIDRVIEALILEMPLLLDYIIIQYSIRKTPKIIIRKNYTI</sequence>
<organism evidence="2">
    <name type="scientific">Ignisphaera aggregans</name>
    <dbReference type="NCBI Taxonomy" id="334771"/>
    <lineage>
        <taxon>Archaea</taxon>
        <taxon>Thermoproteota</taxon>
        <taxon>Thermoprotei</taxon>
        <taxon>Desulfurococcales</taxon>
        <taxon>Desulfurococcaceae</taxon>
        <taxon>Ignisphaera</taxon>
    </lineage>
</organism>
<dbReference type="EMBL" id="DTDH01000113">
    <property type="protein sequence ID" value="HGT98536.1"/>
    <property type="molecule type" value="Genomic_DNA"/>
</dbReference>